<gene>
    <name evidence="1" type="ORF">AIIMSPaA1_042</name>
</gene>
<name>A0A7T1X4P4_9CAUD</name>
<dbReference type="EMBL" id="MW117144">
    <property type="protein sequence ID" value="QPP21167.1"/>
    <property type="molecule type" value="Genomic_DNA"/>
</dbReference>
<proteinExistence type="predicted"/>
<reference evidence="1 2" key="1">
    <citation type="submission" date="2020-10" db="EMBL/GenBank/DDBJ databases">
        <authorList>
            <person name="Rathor N."/>
            <person name="Chaudhry R."/>
        </authorList>
    </citation>
    <scope>NUCLEOTIDE SEQUENCE [LARGE SCALE GENOMIC DNA]</scope>
</reference>
<sequence>MFLHDRFDRHLGARVGLVNYSDRHLGADAAGVKGRIEAITKPSRMMTVYHVRCEQTARLVEAEEKNMRWLGR</sequence>
<evidence type="ECO:0000313" key="1">
    <source>
        <dbReference type="EMBL" id="QPP21167.1"/>
    </source>
</evidence>
<organism evidence="1 2">
    <name type="scientific">Pseudomonas phage AIIMS-Pa-A1</name>
    <dbReference type="NCBI Taxonomy" id="2794941"/>
    <lineage>
        <taxon>Viruses</taxon>
        <taxon>Duplodnaviria</taxon>
        <taxon>Heunggongvirae</taxon>
        <taxon>Uroviricota</taxon>
        <taxon>Caudoviricetes</taxon>
        <taxon>Autographivirales</taxon>
        <taxon>Autoscriptoviridae</taxon>
        <taxon>Krylovirinae</taxon>
        <taxon>Phikmvvirus</taxon>
        <taxon>Phikmvvirus AIIMSPaA1</taxon>
    </lineage>
</organism>
<accession>A0A7T1X4P4</accession>
<dbReference type="Proteomes" id="UP000595516">
    <property type="component" value="Segment"/>
</dbReference>
<protein>
    <submittedName>
        <fullName evidence="1">Uncharacterized protein</fullName>
    </submittedName>
</protein>
<evidence type="ECO:0000313" key="2">
    <source>
        <dbReference type="Proteomes" id="UP000595516"/>
    </source>
</evidence>
<keyword evidence="2" id="KW-1185">Reference proteome</keyword>